<sequence length="125" mass="13349">MDFCICLQIGCTNSLKPEGDGQARQCPRCHNPSVIQAKDQRCLEICCIPLVPLGSSHVWHCSICSWQASQDGPAPPPAGQGYAPPQQFQGYAPNPGMQQPGGYQQQPYAPGYGGGGYGQQQGYGH</sequence>
<dbReference type="Proteomes" id="UP000193467">
    <property type="component" value="Unassembled WGS sequence"/>
</dbReference>
<dbReference type="OrthoDB" id="5545479at2759"/>
<dbReference type="EMBL" id="MCGR01000068">
    <property type="protein sequence ID" value="ORY63668.1"/>
    <property type="molecule type" value="Genomic_DNA"/>
</dbReference>
<dbReference type="AlphaFoldDB" id="A0A1Y2DWK7"/>
<dbReference type="STRING" id="106004.A0A1Y2DWK7"/>
<accession>A0A1Y2DWK7</accession>
<name>A0A1Y2DWK7_9BASI</name>
<evidence type="ECO:0000313" key="3">
    <source>
        <dbReference type="Proteomes" id="UP000193467"/>
    </source>
</evidence>
<proteinExistence type="predicted"/>
<evidence type="ECO:0000256" key="1">
    <source>
        <dbReference type="SAM" id="MobiDB-lite"/>
    </source>
</evidence>
<gene>
    <name evidence="2" type="ORF">BCR35DRAFT_308830</name>
</gene>
<feature type="region of interest" description="Disordered" evidence="1">
    <location>
        <begin position="68"/>
        <end position="125"/>
    </location>
</feature>
<organism evidence="2 3">
    <name type="scientific">Leucosporidium creatinivorum</name>
    <dbReference type="NCBI Taxonomy" id="106004"/>
    <lineage>
        <taxon>Eukaryota</taxon>
        <taxon>Fungi</taxon>
        <taxon>Dikarya</taxon>
        <taxon>Basidiomycota</taxon>
        <taxon>Pucciniomycotina</taxon>
        <taxon>Microbotryomycetes</taxon>
        <taxon>Leucosporidiales</taxon>
        <taxon>Leucosporidium</taxon>
    </lineage>
</organism>
<keyword evidence="3" id="KW-1185">Reference proteome</keyword>
<evidence type="ECO:0000313" key="2">
    <source>
        <dbReference type="EMBL" id="ORY63668.1"/>
    </source>
</evidence>
<reference evidence="2 3" key="1">
    <citation type="submission" date="2016-07" db="EMBL/GenBank/DDBJ databases">
        <title>Pervasive Adenine N6-methylation of Active Genes in Fungi.</title>
        <authorList>
            <consortium name="DOE Joint Genome Institute"/>
            <person name="Mondo S.J."/>
            <person name="Dannebaum R.O."/>
            <person name="Kuo R.C."/>
            <person name="Labutti K."/>
            <person name="Haridas S."/>
            <person name="Kuo A."/>
            <person name="Salamov A."/>
            <person name="Ahrendt S.R."/>
            <person name="Lipzen A."/>
            <person name="Sullivan W."/>
            <person name="Andreopoulos W.B."/>
            <person name="Clum A."/>
            <person name="Lindquist E."/>
            <person name="Daum C."/>
            <person name="Ramamoorthy G.K."/>
            <person name="Gryganskyi A."/>
            <person name="Culley D."/>
            <person name="Magnuson J.K."/>
            <person name="James T.Y."/>
            <person name="O'Malley M.A."/>
            <person name="Stajich J.E."/>
            <person name="Spatafora J.W."/>
            <person name="Visel A."/>
            <person name="Grigoriev I.V."/>
        </authorList>
    </citation>
    <scope>NUCLEOTIDE SEQUENCE [LARGE SCALE GENOMIC DNA]</scope>
    <source>
        <strain evidence="2 3">62-1032</strain>
    </source>
</reference>
<dbReference type="PANTHER" id="PTHR28139:SF1">
    <property type="entry name" value="UPF0768 PROTEIN YBL029C-A"/>
    <property type="match status" value="1"/>
</dbReference>
<comment type="caution">
    <text evidence="2">The sequence shown here is derived from an EMBL/GenBank/DDBJ whole genome shotgun (WGS) entry which is preliminary data.</text>
</comment>
<protein>
    <recommendedName>
        <fullName evidence="4">Zinc-ribbon 15 domain-containing protein</fullName>
    </recommendedName>
</protein>
<dbReference type="PANTHER" id="PTHR28139">
    <property type="entry name" value="UPF0768 PROTEIN YBL029C-A"/>
    <property type="match status" value="1"/>
</dbReference>
<feature type="compositionally biased region" description="Gly residues" evidence="1">
    <location>
        <begin position="111"/>
        <end position="125"/>
    </location>
</feature>
<dbReference type="InParanoid" id="A0A1Y2DWK7"/>
<evidence type="ECO:0008006" key="4">
    <source>
        <dbReference type="Google" id="ProtNLM"/>
    </source>
</evidence>
<feature type="compositionally biased region" description="Low complexity" evidence="1">
    <location>
        <begin position="79"/>
        <end position="110"/>
    </location>
</feature>